<evidence type="ECO:0000313" key="3">
    <source>
        <dbReference type="Proteomes" id="UP000033187"/>
    </source>
</evidence>
<protein>
    <submittedName>
        <fullName evidence="2">Type IV pilus assembly PilZ</fullName>
    </submittedName>
</protein>
<dbReference type="RefSeq" id="WP_052743954.1">
    <property type="nucleotide sequence ID" value="NZ_LN829118.1"/>
</dbReference>
<organism evidence="2 3">
    <name type="scientific">Candidatus Filomicrobium marinum</name>
    <dbReference type="NCBI Taxonomy" id="1608628"/>
    <lineage>
        <taxon>Bacteria</taxon>
        <taxon>Pseudomonadati</taxon>
        <taxon>Pseudomonadota</taxon>
        <taxon>Alphaproteobacteria</taxon>
        <taxon>Hyphomicrobiales</taxon>
        <taxon>Hyphomicrobiaceae</taxon>
        <taxon>Filomicrobium</taxon>
    </lineage>
</organism>
<evidence type="ECO:0000259" key="1">
    <source>
        <dbReference type="Pfam" id="PF07238"/>
    </source>
</evidence>
<feature type="domain" description="PilZ" evidence="1">
    <location>
        <begin position="128"/>
        <end position="197"/>
    </location>
</feature>
<dbReference type="OrthoDB" id="9798164at2"/>
<dbReference type="AlphaFoldDB" id="A0A0D6JIV7"/>
<reference evidence="3" key="1">
    <citation type="submission" date="2015-02" db="EMBL/GenBank/DDBJ databases">
        <authorList>
            <person name="Chooi Y.-H."/>
        </authorList>
    </citation>
    <scope>NUCLEOTIDE SEQUENCE [LARGE SCALE GENOMIC DNA]</scope>
    <source>
        <strain evidence="3">strain Y</strain>
    </source>
</reference>
<proteinExistence type="predicted"/>
<dbReference type="Pfam" id="PF07238">
    <property type="entry name" value="PilZ"/>
    <property type="match status" value="2"/>
</dbReference>
<name>A0A0D6JIV7_9HYPH</name>
<dbReference type="EMBL" id="LN829119">
    <property type="protein sequence ID" value="CPR21508.1"/>
    <property type="molecule type" value="Genomic_DNA"/>
</dbReference>
<gene>
    <name evidence="2" type="ORF">YBN1229_v1_3080</name>
</gene>
<accession>A0A0D6JIV7</accession>
<feature type="domain" description="PilZ" evidence="1">
    <location>
        <begin position="25"/>
        <end position="112"/>
    </location>
</feature>
<sequence>MSATTAQLVLRHLAGEPGSGSETTRRRYRRVMLSLPGRFMRADKTEHDCQLVDISVGGASVKSAATVENNERIVVYFEHLGALEGVVVRAFAGGFALRSSLSAHKRERLVAKLTWLINRSELEDFEARKEERVRRSGNTALLRLEDGREVECELIDMSVSGALLATTWRPPLGSIVTVGRQSATVRRHHRTGIGIEFGAQ</sequence>
<dbReference type="Gene3D" id="2.40.10.220">
    <property type="entry name" value="predicted glycosyltransferase like domains"/>
    <property type="match status" value="1"/>
</dbReference>
<dbReference type="Proteomes" id="UP000033187">
    <property type="component" value="Chromosome 1"/>
</dbReference>
<dbReference type="GO" id="GO:0035438">
    <property type="term" value="F:cyclic-di-GMP binding"/>
    <property type="evidence" value="ECO:0007669"/>
    <property type="project" value="InterPro"/>
</dbReference>
<dbReference type="KEGG" id="fil:BN1229_v1_2834"/>
<evidence type="ECO:0000313" key="2">
    <source>
        <dbReference type="EMBL" id="CPR21508.1"/>
    </source>
</evidence>
<dbReference type="SUPFAM" id="SSF141371">
    <property type="entry name" value="PilZ domain-like"/>
    <property type="match status" value="2"/>
</dbReference>
<dbReference type="KEGG" id="fiy:BN1229_v1_3080"/>
<keyword evidence="3" id="KW-1185">Reference proteome</keyword>
<dbReference type="InterPro" id="IPR009875">
    <property type="entry name" value="PilZ_domain"/>
</dbReference>